<feature type="coiled-coil region" evidence="1">
    <location>
        <begin position="91"/>
        <end position="118"/>
    </location>
</feature>
<comment type="caution">
    <text evidence="2">The sequence shown here is derived from an EMBL/GenBank/DDBJ whole genome shotgun (WGS) entry which is preliminary data.</text>
</comment>
<reference evidence="2 3" key="1">
    <citation type="journal article" date="2014" name="Nature">
        <title>An environmental bacterial taxon with a large and distinct metabolic repertoire.</title>
        <authorList>
            <person name="Wilson M.C."/>
            <person name="Mori T."/>
            <person name="Ruckert C."/>
            <person name="Uria A.R."/>
            <person name="Helf M.J."/>
            <person name="Takada K."/>
            <person name="Gernert C."/>
            <person name="Steffens U.A."/>
            <person name="Heycke N."/>
            <person name="Schmitt S."/>
            <person name="Rinke C."/>
            <person name="Helfrich E.J."/>
            <person name="Brachmann A.O."/>
            <person name="Gurgui C."/>
            <person name="Wakimoto T."/>
            <person name="Kracht M."/>
            <person name="Crusemann M."/>
            <person name="Hentschel U."/>
            <person name="Abe I."/>
            <person name="Matsunaga S."/>
            <person name="Kalinowski J."/>
            <person name="Takeyama H."/>
            <person name="Piel J."/>
        </authorList>
    </citation>
    <scope>NUCLEOTIDE SEQUENCE [LARGE SCALE GENOMIC DNA]</scope>
    <source>
        <strain evidence="3">TSY1</strain>
    </source>
</reference>
<dbReference type="EMBL" id="AZHW01000441">
    <property type="protein sequence ID" value="ETW99482.1"/>
    <property type="molecule type" value="Genomic_DNA"/>
</dbReference>
<dbReference type="Proteomes" id="UP000019141">
    <property type="component" value="Unassembled WGS sequence"/>
</dbReference>
<proteinExistence type="predicted"/>
<keyword evidence="3" id="KW-1185">Reference proteome</keyword>
<protein>
    <submittedName>
        <fullName evidence="2">Uncharacterized protein</fullName>
    </submittedName>
</protein>
<keyword evidence="1" id="KW-0175">Coiled coil</keyword>
<sequence>MAANQSIDASMTGLEQSVEAGLDHFSRLWDEGKIKMGKWGHRETLCERLWWTQATADGMEAVASGGAPYRIYASDQEMDARAVGRVAGQFVPQLADKAREARARLEAAARNLSDLNATVLIHGDGTADSAQTCIDRLTEQWNSSAAELQGV</sequence>
<evidence type="ECO:0000256" key="1">
    <source>
        <dbReference type="SAM" id="Coils"/>
    </source>
</evidence>
<dbReference type="HOGENOM" id="CLU_1727989_0_0_7"/>
<gene>
    <name evidence="2" type="ORF">ETSY1_14910</name>
</gene>
<evidence type="ECO:0000313" key="2">
    <source>
        <dbReference type="EMBL" id="ETW99482.1"/>
    </source>
</evidence>
<evidence type="ECO:0000313" key="3">
    <source>
        <dbReference type="Proteomes" id="UP000019141"/>
    </source>
</evidence>
<accession>W4LND3</accession>
<dbReference type="AlphaFoldDB" id="W4LND3"/>
<name>W4LND3_ENTF1</name>
<organism evidence="2 3">
    <name type="scientific">Entotheonella factor</name>
    <dbReference type="NCBI Taxonomy" id="1429438"/>
    <lineage>
        <taxon>Bacteria</taxon>
        <taxon>Pseudomonadati</taxon>
        <taxon>Nitrospinota/Tectimicrobiota group</taxon>
        <taxon>Candidatus Tectimicrobiota</taxon>
        <taxon>Candidatus Entotheonellia</taxon>
        <taxon>Candidatus Entotheonellales</taxon>
        <taxon>Candidatus Entotheonellaceae</taxon>
        <taxon>Candidatus Entotheonella</taxon>
    </lineage>
</organism>